<reference evidence="1 2" key="1">
    <citation type="submission" date="2021-06" db="EMBL/GenBank/DDBJ databases">
        <authorList>
            <person name="Lu T."/>
            <person name="Wang Q."/>
            <person name="Han X."/>
        </authorList>
    </citation>
    <scope>NUCLEOTIDE SEQUENCE [LARGE SCALE GENOMIC DNA]</scope>
    <source>
        <strain evidence="1 2">LAM0050</strain>
    </source>
</reference>
<dbReference type="RefSeq" id="WP_217735110.1">
    <property type="nucleotide sequence ID" value="NZ_JAHSPR010000005.1"/>
</dbReference>
<keyword evidence="2" id="KW-1185">Reference proteome</keyword>
<evidence type="ECO:0008006" key="3">
    <source>
        <dbReference type="Google" id="ProtNLM"/>
    </source>
</evidence>
<comment type="caution">
    <text evidence="1">The sequence shown here is derived from an EMBL/GenBank/DDBJ whole genome shotgun (WGS) entry which is preliminary data.</text>
</comment>
<proteinExistence type="predicted"/>
<dbReference type="Proteomes" id="UP000722165">
    <property type="component" value="Unassembled WGS sequence"/>
</dbReference>
<evidence type="ECO:0000313" key="1">
    <source>
        <dbReference type="EMBL" id="MBV4397374.1"/>
    </source>
</evidence>
<name>A0ABS6NP14_9BURK</name>
<accession>A0ABS6NP14</accession>
<protein>
    <recommendedName>
        <fullName evidence="3">SecC motif-containing protein</fullName>
    </recommendedName>
</protein>
<gene>
    <name evidence="1" type="ORF">KU392_08935</name>
</gene>
<evidence type="ECO:0000313" key="2">
    <source>
        <dbReference type="Proteomes" id="UP000722165"/>
    </source>
</evidence>
<dbReference type="EMBL" id="JAHSPR010000005">
    <property type="protein sequence ID" value="MBV4397374.1"/>
    <property type="molecule type" value="Genomic_DNA"/>
</dbReference>
<organism evidence="1 2">
    <name type="scientific">Advenella alkanexedens</name>
    <dbReference type="NCBI Taxonomy" id="1481665"/>
    <lineage>
        <taxon>Bacteria</taxon>
        <taxon>Pseudomonadati</taxon>
        <taxon>Pseudomonadota</taxon>
        <taxon>Betaproteobacteria</taxon>
        <taxon>Burkholderiales</taxon>
        <taxon>Alcaligenaceae</taxon>
    </lineage>
</organism>
<sequence length="252" mass="29002">MNAPFNDLELVTIRTPDDLSGSPVMRYLALMLDEAMQQDGSFKATAKGNLPGKLVKKASELLPGFAVAEFETEPSISAYVGSNEDNFNALRYTRMLADLAGIIYLRKGRFHIKKAAQKQYQIHGINAFFLPMLEAATTQFIWNYMDGFDDDVDLRPFWLFMLWRLQSHDSIEQMIEEVCVAFPMLLRQFPPHEYYTPEKYLGICIKARFIKRFLEFWGFITINPRGFSGNEPLSGKVSKQPLLTQTFHFMVK</sequence>